<keyword evidence="1" id="KW-0175">Coiled coil</keyword>
<dbReference type="Pfam" id="PF19150">
    <property type="entry name" value="DUF5832"/>
    <property type="match status" value="1"/>
</dbReference>
<dbReference type="EMBL" id="GQ918152">
    <property type="protein sequence ID" value="ADO00365.1"/>
    <property type="molecule type" value="Genomic_DNA"/>
</dbReference>
<name>G0T548_IRV9</name>
<evidence type="ECO:0000256" key="1">
    <source>
        <dbReference type="SAM" id="Coils"/>
    </source>
</evidence>
<evidence type="ECO:0000313" key="3">
    <source>
        <dbReference type="Proteomes" id="UP000112896"/>
    </source>
</evidence>
<dbReference type="KEGG" id="vg:10963744"/>
<accession>G0T548</accession>
<dbReference type="GeneID" id="10963744"/>
<evidence type="ECO:0000313" key="2">
    <source>
        <dbReference type="EMBL" id="ADO00365.1"/>
    </source>
</evidence>
<organismHost>
    <name type="scientific">Wiseana cervinata</name>
    <dbReference type="NCBI Taxonomy" id="107013"/>
</organismHost>
<dbReference type="Proteomes" id="UP000112896">
    <property type="component" value="Segment"/>
</dbReference>
<protein>
    <submittedName>
        <fullName evidence="2">Uncharacterized protein</fullName>
    </submittedName>
</protein>
<keyword evidence="3" id="KW-1185">Reference proteome</keyword>
<reference evidence="2 3" key="1">
    <citation type="journal article" date="2011" name="J. Virol.">
        <title>Genomic and proteomic analysis of invertebrate iridovirus type 9.</title>
        <authorList>
            <person name="Wong C.K."/>
            <person name="Young V.L."/>
            <person name="Kleffmann T."/>
            <person name="Ward V.K."/>
        </authorList>
    </citation>
    <scope>NUCLEOTIDE SEQUENCE [LARGE SCALE GENOMIC DNA]</scope>
</reference>
<dbReference type="RefSeq" id="YP_004732805.1">
    <property type="nucleotide sequence ID" value="NC_015780.1"/>
</dbReference>
<sequence length="360" mass="41891">MVHTTIKNLNLPCLYNKIKCINMETLLSKTISVEEWCECIIEKQKQEVYTSLTNPRDMNHIVKKSVQEILDYLKSHGKSDMKEVDNTVLKEALGILVPYLRKHEVWKPLKSQSLSGEELENAFNDLYITKYVKGDRKFRDPEIRGQTFALFSFTPSLTAQPDNTGIYGFIKVRGTFNRLEEAEEKSKELIQYFSANQIFVCETGSPVPLQKQLTGDNVTEIENPNLPEESLRFQELAKEQGLKEKQAMEEIRQREEQLKKDVLLSPNDKEPLQIYLELIHKRATCAYLYTQHQQKLEETKKIIIDTRKQIANMDEEYPNLKNEYITHYTESCKKNGIDKAEDEMALYIKKFVGEDSDLGF</sequence>
<organism evidence="2 3">
    <name type="scientific">Wiseana iridescent virus</name>
    <name type="common">WIV</name>
    <name type="synonym">Insect iridescent virus type 9</name>
    <dbReference type="NCBI Taxonomy" id="68347"/>
    <lineage>
        <taxon>Viruses</taxon>
        <taxon>Varidnaviria</taxon>
        <taxon>Bamfordvirae</taxon>
        <taxon>Nucleocytoviricota</taxon>
        <taxon>Megaviricetes</taxon>
        <taxon>Pimascovirales</taxon>
        <taxon>Pimascovirales incertae sedis</taxon>
        <taxon>Iridoviridae</taxon>
        <taxon>Betairidovirinae</taxon>
        <taxon>Chloriridovirus</taxon>
        <taxon>Chloriridovirus wiseana1</taxon>
        <taxon>Invertebrate iridescent virus 9</taxon>
    </lineage>
</organism>
<proteinExistence type="predicted"/>
<dbReference type="InterPro" id="IPR043872">
    <property type="entry name" value="DUF5832"/>
</dbReference>
<feature type="coiled-coil region" evidence="1">
    <location>
        <begin position="296"/>
        <end position="323"/>
    </location>
</feature>